<gene>
    <name evidence="1" type="ORF">LCGC14_0586320</name>
</gene>
<accession>A0A0F9U103</accession>
<dbReference type="EMBL" id="LAZR01000902">
    <property type="protein sequence ID" value="KKN55031.1"/>
    <property type="molecule type" value="Genomic_DNA"/>
</dbReference>
<organism evidence="1">
    <name type="scientific">marine sediment metagenome</name>
    <dbReference type="NCBI Taxonomy" id="412755"/>
    <lineage>
        <taxon>unclassified sequences</taxon>
        <taxon>metagenomes</taxon>
        <taxon>ecological metagenomes</taxon>
    </lineage>
</organism>
<sequence length="86" mass="10082">MDENGFGWVEVKDGMVVAHTGDSKNPTIHKFENDRIVNAMKLYRILEMRLVERKQSNTIFTNTDFYVELSDNLITDIFQALWDEVK</sequence>
<dbReference type="AlphaFoldDB" id="A0A0F9U103"/>
<proteinExistence type="predicted"/>
<reference evidence="1" key="1">
    <citation type="journal article" date="2015" name="Nature">
        <title>Complex archaea that bridge the gap between prokaryotes and eukaryotes.</title>
        <authorList>
            <person name="Spang A."/>
            <person name="Saw J.H."/>
            <person name="Jorgensen S.L."/>
            <person name="Zaremba-Niedzwiedzka K."/>
            <person name="Martijn J."/>
            <person name="Lind A.E."/>
            <person name="van Eijk R."/>
            <person name="Schleper C."/>
            <person name="Guy L."/>
            <person name="Ettema T.J."/>
        </authorList>
    </citation>
    <scope>NUCLEOTIDE SEQUENCE</scope>
</reference>
<evidence type="ECO:0000313" key="1">
    <source>
        <dbReference type="EMBL" id="KKN55031.1"/>
    </source>
</evidence>
<comment type="caution">
    <text evidence="1">The sequence shown here is derived from an EMBL/GenBank/DDBJ whole genome shotgun (WGS) entry which is preliminary data.</text>
</comment>
<name>A0A0F9U103_9ZZZZ</name>
<protein>
    <submittedName>
        <fullName evidence="1">Uncharacterized protein</fullName>
    </submittedName>
</protein>